<evidence type="ECO:0000259" key="1">
    <source>
        <dbReference type="Pfam" id="PF06985"/>
    </source>
</evidence>
<protein>
    <submittedName>
        <fullName evidence="2">Heterokaryon incompatibility protein-domain-containing protein</fullName>
    </submittedName>
</protein>
<dbReference type="PANTHER" id="PTHR33112">
    <property type="entry name" value="DOMAIN PROTEIN, PUTATIVE-RELATED"/>
    <property type="match status" value="1"/>
</dbReference>
<dbReference type="EMBL" id="ML735337">
    <property type="protein sequence ID" value="KAE8385366.1"/>
    <property type="molecule type" value="Genomic_DNA"/>
</dbReference>
<evidence type="ECO:0000313" key="2">
    <source>
        <dbReference type="EMBL" id="KAE8385366.1"/>
    </source>
</evidence>
<feature type="non-terminal residue" evidence="2">
    <location>
        <position position="656"/>
    </location>
</feature>
<proteinExistence type="predicted"/>
<dbReference type="InterPro" id="IPR010730">
    <property type="entry name" value="HET"/>
</dbReference>
<dbReference type="Proteomes" id="UP000326877">
    <property type="component" value="Unassembled WGS sequence"/>
</dbReference>
<dbReference type="AlphaFoldDB" id="A0A5N7BU67"/>
<dbReference type="PANTHER" id="PTHR33112:SF12">
    <property type="entry name" value="HETEROKARYON INCOMPATIBILITY DOMAIN-CONTAINING PROTEIN"/>
    <property type="match status" value="1"/>
</dbReference>
<dbReference type="Pfam" id="PF06985">
    <property type="entry name" value="HET"/>
    <property type="match status" value="1"/>
</dbReference>
<reference evidence="2" key="1">
    <citation type="submission" date="2019-04" db="EMBL/GenBank/DDBJ databases">
        <title>Friends and foes A comparative genomics studyof 23 Aspergillus species from section Flavi.</title>
        <authorList>
            <consortium name="DOE Joint Genome Institute"/>
            <person name="Kjaerbolling I."/>
            <person name="Vesth T."/>
            <person name="Frisvad J.C."/>
            <person name="Nybo J.L."/>
            <person name="Theobald S."/>
            <person name="Kildgaard S."/>
            <person name="Isbrandt T."/>
            <person name="Kuo A."/>
            <person name="Sato A."/>
            <person name="Lyhne E.K."/>
            <person name="Kogle M.E."/>
            <person name="Wiebenga A."/>
            <person name="Kun R.S."/>
            <person name="Lubbers R.J."/>
            <person name="Makela M.R."/>
            <person name="Barry K."/>
            <person name="Chovatia M."/>
            <person name="Clum A."/>
            <person name="Daum C."/>
            <person name="Haridas S."/>
            <person name="He G."/>
            <person name="LaButti K."/>
            <person name="Lipzen A."/>
            <person name="Mondo S."/>
            <person name="Riley R."/>
            <person name="Salamov A."/>
            <person name="Simmons B.A."/>
            <person name="Magnuson J.K."/>
            <person name="Henrissat B."/>
            <person name="Mortensen U.H."/>
            <person name="Larsen T.O."/>
            <person name="Devries R.P."/>
            <person name="Grigoriev I.V."/>
            <person name="Machida M."/>
            <person name="Baker S.E."/>
            <person name="Andersen M.R."/>
        </authorList>
    </citation>
    <scope>NUCLEOTIDE SEQUENCE [LARGE SCALE GENOMIC DNA]</scope>
    <source>
        <strain evidence="2">IBT 14317</strain>
    </source>
</reference>
<sequence>MMNALESQLRQPLRLIEYVPLEENWRNDPEIYGPNTRFDCTICNNIWSTILATEESTFAMLGSFNDDIASQRSRYMPYPCSRHYPLFEQQRDGRREMKDIQISTDISKLPYSAHISDTEESGSILLARTDDQKSIGVGIILDPDWIDMEIPKAWMYQCLSEHGSSCVNPLNVRQAWPAWLIDVDNNCLVSAQESYEYVALSYCWGGGPNFCATVQDKDELQKRNSLISPKLAKQLSPTIRHAISMTRAIGLRYLWADALCIIHGDDTETTEQLLLMGSIYATAIVTIIAANDGVQHGLPGLKGISSSRHLEQRVVPFGKEKCIAGKSIASLQSATPYYSRGWTYQEQLMSARKIIFQNKTLHWDCICSTWHEELAIRTEATKVYAFFKELRELIAGFPDLSSLNNLLSQYNRRNFTYVDDAWPGIAGLLSSLGTTFIGGFLYGLPEMLFDRALGWRPHGNIKRRNPLTRPVEQKLPDSNIPSWSWIGWHGTFDIGLNEFSKVKGIGHVEETIPCVQWFTLETPDSPPRRIKSVWFRNRDSFFERSSQQLPRGWRQYEVADPRDISPRLLYSDRGSKYLYRHRKLGSSSWFFPFPVPDLLVPRVPASPKQTPFLFSRTKRAHVYGMYVTRTAPLPHDRNTLYLFNASKNKIGELWLH</sequence>
<dbReference type="OrthoDB" id="5135333at2759"/>
<feature type="domain" description="Heterokaryon incompatibility" evidence="1">
    <location>
        <begin position="197"/>
        <end position="346"/>
    </location>
</feature>
<accession>A0A5N7BU67</accession>
<gene>
    <name evidence="2" type="ORF">BDV23DRAFT_165034</name>
</gene>
<name>A0A5N7BU67_PETAA</name>
<organism evidence="2">
    <name type="scientific">Petromyces alliaceus</name>
    <name type="common">Aspergillus alliaceus</name>
    <dbReference type="NCBI Taxonomy" id="209559"/>
    <lineage>
        <taxon>Eukaryota</taxon>
        <taxon>Fungi</taxon>
        <taxon>Dikarya</taxon>
        <taxon>Ascomycota</taxon>
        <taxon>Pezizomycotina</taxon>
        <taxon>Eurotiomycetes</taxon>
        <taxon>Eurotiomycetidae</taxon>
        <taxon>Eurotiales</taxon>
        <taxon>Aspergillaceae</taxon>
        <taxon>Aspergillus</taxon>
        <taxon>Aspergillus subgen. Circumdati</taxon>
    </lineage>
</organism>